<protein>
    <submittedName>
        <fullName evidence="2">Exocyst complex component SEC8</fullName>
    </submittedName>
</protein>
<dbReference type="Proteomes" id="UP001558632">
    <property type="component" value="Unassembled WGS sequence"/>
</dbReference>
<evidence type="ECO:0000313" key="3">
    <source>
        <dbReference type="Proteomes" id="UP001558632"/>
    </source>
</evidence>
<organism evidence="2 3">
    <name type="scientific">Trichinella spiralis</name>
    <name type="common">Trichina worm</name>
    <dbReference type="NCBI Taxonomy" id="6334"/>
    <lineage>
        <taxon>Eukaryota</taxon>
        <taxon>Metazoa</taxon>
        <taxon>Ecdysozoa</taxon>
        <taxon>Nematoda</taxon>
        <taxon>Enoplea</taxon>
        <taxon>Dorylaimia</taxon>
        <taxon>Trichinellida</taxon>
        <taxon>Trichinellidae</taxon>
        <taxon>Trichinella</taxon>
    </lineage>
</organism>
<reference evidence="2 3" key="1">
    <citation type="submission" date="2024-07" db="EMBL/GenBank/DDBJ databases">
        <title>Enhanced genomic and transcriptomic resources for Trichinella pseudospiralis and T. spiralis underpin the discovery of pronounced molecular differences between stages and species.</title>
        <authorList>
            <person name="Pasi K.K."/>
            <person name="La Rosa G."/>
            <person name="Gomez-Morales M.A."/>
            <person name="Tosini F."/>
            <person name="Sumanam S."/>
            <person name="Young N.D."/>
            <person name="Chang B.C."/>
            <person name="Robin G.B."/>
        </authorList>
    </citation>
    <scope>NUCLEOTIDE SEQUENCE [LARGE SCALE GENOMIC DNA]</scope>
    <source>
        <strain evidence="2">ISS534</strain>
    </source>
</reference>
<comment type="caution">
    <text evidence="2">The sequence shown here is derived from an EMBL/GenBank/DDBJ whole genome shotgun (WGS) entry which is preliminary data.</text>
</comment>
<evidence type="ECO:0000256" key="1">
    <source>
        <dbReference type="SAM" id="MobiDB-lite"/>
    </source>
</evidence>
<gene>
    <name evidence="2" type="ORF">TSPI_09487</name>
</gene>
<keyword evidence="3" id="KW-1185">Reference proteome</keyword>
<accession>A0ABR3KEG6</accession>
<name>A0ABR3KEG6_TRISP</name>
<feature type="region of interest" description="Disordered" evidence="1">
    <location>
        <begin position="286"/>
        <end position="310"/>
    </location>
</feature>
<dbReference type="EMBL" id="JBEUSY010000368">
    <property type="protein sequence ID" value="KAL1236473.1"/>
    <property type="molecule type" value="Genomic_DNA"/>
</dbReference>
<evidence type="ECO:0000313" key="2">
    <source>
        <dbReference type="EMBL" id="KAL1236473.1"/>
    </source>
</evidence>
<sequence>MTDISSGCVYVCSTAEEQTCWTTTFLDCCQMWNGLQRNRMCFLLVEVALRCTRCICEKPLRSINSFASHYPHSVKASGRCERPSESSESSTVWYTVVLHVYCEVSEYVKLMNLDSASGLDGVKVSALREIVPHCLSKAGMAHLRTFPPISYNENLSFDGVTSGCPGEVSKNIIRTVCGSSISRATRVGVETIGFGGLLSECEIFGTHFENVDHIMPFLNNISNAISPQLKDREQGKDLRTCLEECLNSSNIEMEGFINFLINEVLNINDKERYTYVDGVVNVLTEFPRKPNDHQPPSPPKKRTREEEQKIRSRYAQFSIALQARPQTYCDQPSQEPAPF</sequence>
<proteinExistence type="predicted"/>